<proteinExistence type="predicted"/>
<accession>A0A0J8B5L3</accession>
<reference evidence="1 2" key="1">
    <citation type="journal article" date="2014" name="Nature">
        <title>The genome of the recently domesticated crop plant sugar beet (Beta vulgaris).</title>
        <authorList>
            <person name="Dohm J.C."/>
            <person name="Minoche A.E."/>
            <person name="Holtgrawe D."/>
            <person name="Capella-Gutierrez S."/>
            <person name="Zakrzewski F."/>
            <person name="Tafer H."/>
            <person name="Rupp O."/>
            <person name="Sorensen T.R."/>
            <person name="Stracke R."/>
            <person name="Reinhardt R."/>
            <person name="Goesmann A."/>
            <person name="Kraft T."/>
            <person name="Schulz B."/>
            <person name="Stadler P.F."/>
            <person name="Schmidt T."/>
            <person name="Gabaldon T."/>
            <person name="Lehrach H."/>
            <person name="Weisshaar B."/>
            <person name="Himmelbauer H."/>
        </authorList>
    </citation>
    <scope>NUCLEOTIDE SEQUENCE [LARGE SCALE GENOMIC DNA]</scope>
    <source>
        <tissue evidence="1">Taproot</tissue>
    </source>
</reference>
<dbReference type="AlphaFoldDB" id="A0A0J8B5L3"/>
<protein>
    <submittedName>
        <fullName evidence="1">Uncharacterized protein</fullName>
    </submittedName>
</protein>
<gene>
    <name evidence="1" type="ORF">BVRB_011440</name>
</gene>
<dbReference type="Proteomes" id="UP000035740">
    <property type="component" value="Unassembled WGS sequence"/>
</dbReference>
<name>A0A0J8B5L3_BETVV</name>
<organism evidence="1 2">
    <name type="scientific">Beta vulgaris subsp. vulgaris</name>
    <name type="common">Beet</name>
    <dbReference type="NCBI Taxonomy" id="3555"/>
    <lineage>
        <taxon>Eukaryota</taxon>
        <taxon>Viridiplantae</taxon>
        <taxon>Streptophyta</taxon>
        <taxon>Embryophyta</taxon>
        <taxon>Tracheophyta</taxon>
        <taxon>Spermatophyta</taxon>
        <taxon>Magnoliopsida</taxon>
        <taxon>eudicotyledons</taxon>
        <taxon>Gunneridae</taxon>
        <taxon>Pentapetalae</taxon>
        <taxon>Caryophyllales</taxon>
        <taxon>Chenopodiaceae</taxon>
        <taxon>Betoideae</taxon>
        <taxon>Beta</taxon>
    </lineage>
</organism>
<evidence type="ECO:0000313" key="1">
    <source>
        <dbReference type="EMBL" id="KMS95193.1"/>
    </source>
</evidence>
<dbReference type="Gramene" id="KMS95193">
    <property type="protein sequence ID" value="KMS95193"/>
    <property type="gene ID" value="BVRB_011440"/>
</dbReference>
<evidence type="ECO:0000313" key="2">
    <source>
        <dbReference type="Proteomes" id="UP000035740"/>
    </source>
</evidence>
<keyword evidence="2" id="KW-1185">Reference proteome</keyword>
<sequence length="42" mass="4610">MVSVEKSEFKFADIMRLLSSPEIAEIGPAAFNPPEYENPSAP</sequence>
<dbReference type="EMBL" id="KQ090520">
    <property type="protein sequence ID" value="KMS95193.1"/>
    <property type="molecule type" value="Genomic_DNA"/>
</dbReference>